<gene>
    <name evidence="2" type="ORF">FGS76_09905</name>
</gene>
<dbReference type="InterPro" id="IPR025711">
    <property type="entry name" value="PepSY"/>
</dbReference>
<dbReference type="EMBL" id="VCQT01000031">
    <property type="protein sequence ID" value="TMW12685.1"/>
    <property type="molecule type" value="Genomic_DNA"/>
</dbReference>
<comment type="caution">
    <text evidence="2">The sequence shown here is derived from an EMBL/GenBank/DDBJ whole genome shotgun (WGS) entry which is preliminary data.</text>
</comment>
<evidence type="ECO:0000313" key="3">
    <source>
        <dbReference type="Proteomes" id="UP000739180"/>
    </source>
</evidence>
<keyword evidence="3" id="KW-1185">Reference proteome</keyword>
<protein>
    <submittedName>
        <fullName evidence="2">Peptidase</fullName>
    </submittedName>
</protein>
<evidence type="ECO:0000259" key="1">
    <source>
        <dbReference type="Pfam" id="PF03413"/>
    </source>
</evidence>
<organism evidence="2 3">
    <name type="scientific">Alloalcanivorax gelatiniphagus</name>
    <dbReference type="NCBI Taxonomy" id="1194167"/>
    <lineage>
        <taxon>Bacteria</taxon>
        <taxon>Pseudomonadati</taxon>
        <taxon>Pseudomonadota</taxon>
        <taxon>Gammaproteobacteria</taxon>
        <taxon>Oceanospirillales</taxon>
        <taxon>Alcanivoracaceae</taxon>
        <taxon>Alloalcanivorax</taxon>
    </lineage>
</organism>
<accession>A0ABY2XLM5</accession>
<name>A0ABY2XLM5_9GAMM</name>
<dbReference type="Proteomes" id="UP000739180">
    <property type="component" value="Unassembled WGS sequence"/>
</dbReference>
<feature type="domain" description="PepSY" evidence="1">
    <location>
        <begin position="29"/>
        <end position="87"/>
    </location>
</feature>
<proteinExistence type="predicted"/>
<sequence length="90" mass="10058">MACLMAPAVALDVSHDEALRLRQSGEVQPFEKILAVAMERHPRASLLEAELERDDGELIYELELLTADGVVRELEIDARSGRILEDEVDD</sequence>
<evidence type="ECO:0000313" key="2">
    <source>
        <dbReference type="EMBL" id="TMW12685.1"/>
    </source>
</evidence>
<dbReference type="Pfam" id="PF03413">
    <property type="entry name" value="PepSY"/>
    <property type="match status" value="1"/>
</dbReference>
<dbReference type="Gene3D" id="3.10.450.40">
    <property type="match status" value="1"/>
</dbReference>
<reference evidence="2 3" key="1">
    <citation type="submission" date="2019-05" db="EMBL/GenBank/DDBJ databases">
        <title>Genome of Alcanivorax gelatiniphagus, an oil degrading marine bacteria.</title>
        <authorList>
            <person name="Kwon K.K."/>
        </authorList>
    </citation>
    <scope>NUCLEOTIDE SEQUENCE [LARGE SCALE GENOMIC DNA]</scope>
    <source>
        <strain evidence="2 3">MEBiC 08158</strain>
    </source>
</reference>